<gene>
    <name evidence="2" type="ORF">ACFQ41_04525</name>
</gene>
<reference evidence="3" key="1">
    <citation type="journal article" date="2019" name="Int. J. Syst. Evol. Microbiol.">
        <title>The Global Catalogue of Microorganisms (GCM) 10K type strain sequencing project: providing services to taxonomists for standard genome sequencing and annotation.</title>
        <authorList>
            <consortium name="The Broad Institute Genomics Platform"/>
            <consortium name="The Broad Institute Genome Sequencing Center for Infectious Disease"/>
            <person name="Wu L."/>
            <person name="Ma J."/>
        </authorList>
    </citation>
    <scope>NUCLEOTIDE SEQUENCE [LARGE SCALE GENOMIC DNA]</scope>
    <source>
        <strain evidence="3">CCM 9110</strain>
    </source>
</reference>
<organism evidence="2 3">
    <name type="scientific">Lacticaseibacillus suilingensis</name>
    <dbReference type="NCBI Taxonomy" id="2799577"/>
    <lineage>
        <taxon>Bacteria</taxon>
        <taxon>Bacillati</taxon>
        <taxon>Bacillota</taxon>
        <taxon>Bacilli</taxon>
        <taxon>Lactobacillales</taxon>
        <taxon>Lactobacillaceae</taxon>
        <taxon>Lacticaseibacillus</taxon>
    </lineage>
</organism>
<dbReference type="InterPro" id="IPR007119">
    <property type="entry name" value="Phage_tail_spike_N"/>
</dbReference>
<sequence length="822" mass="88774">MIVHFLDREYHQIGTASTEGGATDIRISDNNLGEFKSVADGYTSYKADVTYTPEQSALVQQMATAGQFILYKDRNGNPVWMEINDFSHDPGSLTDEISAEGASMDLLNETVGAYAADKAYPIAEYIQRFISDSGYEIGVNEIPDITRTLSWDSIGDTALARILSVATQFGVELDFDFDIDGLNVLHRYINIRKQIGGDKAVKLYQNVNLNDVRTEVNKDDLCTSIYGTGATPEGADAPITLVGYKWTDPDGRFVLGGDGILRDTVAVQTWSRLRNANDPAPTRSHIQRVMTYEAQTQAQLLQSVLSDLKKYNHPTVTYEADIALLPDNIDIGDTIGLVDEGESLYLSARVLELNYSYSLESGTAKLGDYLVQTDQVDPAYRELAEALAKQNKGKDGVGLKSSVVTYQAGTSGTTAPTGEWSNTVPEVAPSQFLWSRTVLTMTDGSSSTTYSVGKIGDNGAAGADGNGVQSSLVSYQVGTSGTTAPTGTWSSSVPTASQGTYLWSRVITTYTNGTQNTAYSVAYQAKDGAKGDPGSQDVPMTYIQTDQPAGTIVKDSLWWVGTAMNNVTGLKRWNGSDWVPETIAQAVLNIKELNAVTINSGSLNSPLIKVPFEHMAIDSENTLGSGTMTLDGPKLTLDGTIDGGTQKFEVQMSASGFSSIITGADGDLAHPNQMATLIKGELDLQLAYAGSGANKSYVSSVFDAGAAAHYFKRETVPATANFTNAFIEYARRGNQVTATFHFDLLSETGWVGLEMPPASYKPESWYVSTDLISTSYQGWRCGIYFNSQGWRLLPTAGQGKGTYQGAVSYTTLDDYPYGDVKY</sequence>
<protein>
    <submittedName>
        <fullName evidence="2">Phage tail spike protein</fullName>
    </submittedName>
</protein>
<proteinExistence type="predicted"/>
<dbReference type="Proteomes" id="UP001597199">
    <property type="component" value="Unassembled WGS sequence"/>
</dbReference>
<evidence type="ECO:0000313" key="3">
    <source>
        <dbReference type="Proteomes" id="UP001597199"/>
    </source>
</evidence>
<evidence type="ECO:0000259" key="1">
    <source>
        <dbReference type="Pfam" id="PF06605"/>
    </source>
</evidence>
<name>A0ABW4BF34_9LACO</name>
<dbReference type="NCBIfam" id="TIGR01665">
    <property type="entry name" value="put_anti_recept"/>
    <property type="match status" value="1"/>
</dbReference>
<dbReference type="InterPro" id="IPR010572">
    <property type="entry name" value="Tail_dom"/>
</dbReference>
<comment type="caution">
    <text evidence="2">The sequence shown here is derived from an EMBL/GenBank/DDBJ whole genome shotgun (WGS) entry which is preliminary data.</text>
</comment>
<feature type="domain" description="Tail spike" evidence="1">
    <location>
        <begin position="121"/>
        <end position="355"/>
    </location>
</feature>
<dbReference type="RefSeq" id="WP_204119460.1">
    <property type="nucleotide sequence ID" value="NZ_BOLV01000015.1"/>
</dbReference>
<dbReference type="Pfam" id="PF06605">
    <property type="entry name" value="Prophage_tail"/>
    <property type="match status" value="1"/>
</dbReference>
<dbReference type="EMBL" id="JBHTOA010000020">
    <property type="protein sequence ID" value="MFD1398566.1"/>
    <property type="molecule type" value="Genomic_DNA"/>
</dbReference>
<keyword evidence="3" id="KW-1185">Reference proteome</keyword>
<evidence type="ECO:0000313" key="2">
    <source>
        <dbReference type="EMBL" id="MFD1398566.1"/>
    </source>
</evidence>
<accession>A0ABW4BF34</accession>